<accession>A0A7J7LT67</accession>
<dbReference type="EMBL" id="JACGCM010002027">
    <property type="protein sequence ID" value="KAF6145843.1"/>
    <property type="molecule type" value="Genomic_DNA"/>
</dbReference>
<reference evidence="1 2" key="1">
    <citation type="journal article" date="2020" name="IScience">
        <title>Genome Sequencing of the Endangered Kingdonia uniflora (Circaeasteraceae, Ranunculales) Reveals Potential Mechanisms of Evolutionary Specialization.</title>
        <authorList>
            <person name="Sun Y."/>
            <person name="Deng T."/>
            <person name="Zhang A."/>
            <person name="Moore M.J."/>
            <person name="Landis J.B."/>
            <person name="Lin N."/>
            <person name="Zhang H."/>
            <person name="Zhang X."/>
            <person name="Huang J."/>
            <person name="Zhang X."/>
            <person name="Sun H."/>
            <person name="Wang H."/>
        </authorList>
    </citation>
    <scope>NUCLEOTIDE SEQUENCE [LARGE SCALE GENOMIC DNA]</scope>
    <source>
        <strain evidence="1">TB1705</strain>
        <tissue evidence="1">Leaf</tissue>
    </source>
</reference>
<gene>
    <name evidence="1" type="ORF">GIB67_028838</name>
</gene>
<evidence type="ECO:0000313" key="2">
    <source>
        <dbReference type="Proteomes" id="UP000541444"/>
    </source>
</evidence>
<keyword evidence="2" id="KW-1185">Reference proteome</keyword>
<organism evidence="1 2">
    <name type="scientific">Kingdonia uniflora</name>
    <dbReference type="NCBI Taxonomy" id="39325"/>
    <lineage>
        <taxon>Eukaryota</taxon>
        <taxon>Viridiplantae</taxon>
        <taxon>Streptophyta</taxon>
        <taxon>Embryophyta</taxon>
        <taxon>Tracheophyta</taxon>
        <taxon>Spermatophyta</taxon>
        <taxon>Magnoliopsida</taxon>
        <taxon>Ranunculales</taxon>
        <taxon>Circaeasteraceae</taxon>
        <taxon>Kingdonia</taxon>
    </lineage>
</organism>
<evidence type="ECO:0000313" key="1">
    <source>
        <dbReference type="EMBL" id="KAF6145843.1"/>
    </source>
</evidence>
<sequence>MMVLILSPAIQVRYRAYSLVRKSSPLTIVHFRALLRMLSAADQFSGRMWCSPRKSRRGWYCRGERAGQFAWLVLGLW</sequence>
<dbReference type="AlphaFoldDB" id="A0A7J7LT67"/>
<proteinExistence type="predicted"/>
<comment type="caution">
    <text evidence="1">The sequence shown here is derived from an EMBL/GenBank/DDBJ whole genome shotgun (WGS) entry which is preliminary data.</text>
</comment>
<protein>
    <submittedName>
        <fullName evidence="1">Uncharacterized protein</fullName>
    </submittedName>
</protein>
<dbReference type="Proteomes" id="UP000541444">
    <property type="component" value="Unassembled WGS sequence"/>
</dbReference>
<name>A0A7J7LT67_9MAGN</name>